<dbReference type="SUPFAM" id="SSF48498">
    <property type="entry name" value="Tetracyclin repressor-like, C-terminal domain"/>
    <property type="match status" value="1"/>
</dbReference>
<reference evidence="2 3" key="1">
    <citation type="submission" date="2014-02" db="EMBL/GenBank/DDBJ databases">
        <title>Whole genome sequence of Sphingobium chlorophenolicum NBRC 16172.</title>
        <authorList>
            <person name="Gan H.M."/>
            <person name="Gan H.Y."/>
            <person name="Chew T.H."/>
            <person name="Savka M.A."/>
        </authorList>
    </citation>
    <scope>NUCLEOTIDE SEQUENCE [LARGE SCALE GENOMIC DNA]</scope>
    <source>
        <strain evidence="2 3">NBRC 16172</strain>
    </source>
</reference>
<dbReference type="InterPro" id="IPR036271">
    <property type="entry name" value="Tet_transcr_reg_TetR-rel_C_sf"/>
</dbReference>
<comment type="caution">
    <text evidence="2">The sequence shown here is derived from an EMBL/GenBank/DDBJ whole genome shotgun (WGS) entry which is preliminary data.</text>
</comment>
<feature type="domain" description="Transcriptional regulator TetR C-terminal Proteobacteria type" evidence="1">
    <location>
        <begin position="209"/>
        <end position="322"/>
    </location>
</feature>
<dbReference type="EMBL" id="JFHR01000081">
    <property type="protein sequence ID" value="KEQ51488.1"/>
    <property type="molecule type" value="Genomic_DNA"/>
</dbReference>
<dbReference type="Gene3D" id="1.10.357.10">
    <property type="entry name" value="Tetracycline Repressor, domain 2"/>
    <property type="match status" value="1"/>
</dbReference>
<evidence type="ECO:0000313" key="3">
    <source>
        <dbReference type="Proteomes" id="UP000028411"/>
    </source>
</evidence>
<dbReference type="AlphaFoldDB" id="A0A081R8G5"/>
<dbReference type="Pfam" id="PF14246">
    <property type="entry name" value="TetR_C_7"/>
    <property type="match status" value="1"/>
</dbReference>
<protein>
    <submittedName>
        <fullName evidence="2">TetR-family transcriptional regulator</fullName>
    </submittedName>
</protein>
<organism evidence="2 3">
    <name type="scientific">Sphingobium chlorophenolicum</name>
    <dbReference type="NCBI Taxonomy" id="46429"/>
    <lineage>
        <taxon>Bacteria</taxon>
        <taxon>Pseudomonadati</taxon>
        <taxon>Pseudomonadota</taxon>
        <taxon>Alphaproteobacteria</taxon>
        <taxon>Sphingomonadales</taxon>
        <taxon>Sphingomonadaceae</taxon>
        <taxon>Sphingobium</taxon>
    </lineage>
</organism>
<dbReference type="Proteomes" id="UP000028411">
    <property type="component" value="Unassembled WGS sequence"/>
</dbReference>
<dbReference type="PATRIC" id="fig|46429.4.peg.4224"/>
<dbReference type="eggNOG" id="COG1309">
    <property type="taxonomic scope" value="Bacteria"/>
</dbReference>
<dbReference type="RefSeq" id="WP_037456854.1">
    <property type="nucleotide sequence ID" value="NZ_JFHR01000081.1"/>
</dbReference>
<proteinExistence type="predicted"/>
<dbReference type="InterPro" id="IPR039536">
    <property type="entry name" value="TetR_C_Proteobacteria"/>
</dbReference>
<dbReference type="OrthoDB" id="5292901at2"/>
<name>A0A081R8G5_SPHCR</name>
<evidence type="ECO:0000259" key="1">
    <source>
        <dbReference type="Pfam" id="PF14246"/>
    </source>
</evidence>
<sequence>MFDRDDTPQTRAAWLRRRNSPSVDQQVVSGVPADLANSADENGSLVTLAPVEWIICFVPGLQAQWWHRFVFSKHKHVFAMRPTNTGSWILVEPWWSRMMVTVLPPADAVKFLRWGGTGDILRVREAVPGHASQVRGWSNCAVLTAFVLGRRSFTWTPHGLYRQLLREKDTRREGVEDLLVEQFTKVVSQHSDSALAVSADQLSLPFRELLTIIGRNLLEAMMTPSLLEVCYTAVLEAERYPAATRVYAEHGPKRAIAVLSKILEKAVRDGHIALADCDAGARRFLAMLHGDIHLQAILQIGDVPTPSEIDLRARTAVKLFLDGMTAGRAETPVDEGQ</sequence>
<gene>
    <name evidence="2" type="ORF">BV95_04238</name>
</gene>
<evidence type="ECO:0000313" key="2">
    <source>
        <dbReference type="EMBL" id="KEQ51488.1"/>
    </source>
</evidence>
<accession>A0A081R8G5</accession>